<dbReference type="InterPro" id="IPR025037">
    <property type="entry name" value="DUF3923"/>
</dbReference>
<keyword evidence="3" id="KW-1185">Reference proteome</keyword>
<evidence type="ECO:0008006" key="4">
    <source>
        <dbReference type="Google" id="ProtNLM"/>
    </source>
</evidence>
<sequence length="68" mass="7676">MKQNRWQIVNAVMVIIFAILALVIWFRKYDGSGAVNTIGVKLSSLAVLGIFLLLVLVVELVVYWLTKK</sequence>
<evidence type="ECO:0000313" key="3">
    <source>
        <dbReference type="Proteomes" id="UP001321741"/>
    </source>
</evidence>
<protein>
    <recommendedName>
        <fullName evidence="4">DUF3923 family protein</fullName>
    </recommendedName>
</protein>
<proteinExistence type="predicted"/>
<keyword evidence="1" id="KW-0472">Membrane</keyword>
<dbReference type="RefSeq" id="WP_317637506.1">
    <property type="nucleotide sequence ID" value="NZ_AP026803.1"/>
</dbReference>
<dbReference type="Proteomes" id="UP001321741">
    <property type="component" value="Chromosome"/>
</dbReference>
<gene>
    <name evidence="2" type="ORF">KIM322_00370</name>
</gene>
<feature type="transmembrane region" description="Helical" evidence="1">
    <location>
        <begin position="46"/>
        <end position="65"/>
    </location>
</feature>
<reference evidence="2 3" key="1">
    <citation type="journal article" date="2023" name="Microbiol. Spectr.">
        <title>Symbiosis of Carpenter Bees with Uncharacterized Lactic Acid Bacteria Showing NAD Auxotrophy.</title>
        <authorList>
            <person name="Kawasaki S."/>
            <person name="Ozawa K."/>
            <person name="Mori T."/>
            <person name="Yamamoto A."/>
            <person name="Ito M."/>
            <person name="Ohkuma M."/>
            <person name="Sakamoto M."/>
            <person name="Matsutani M."/>
        </authorList>
    </citation>
    <scope>NUCLEOTIDE SEQUENCE [LARGE SCALE GENOMIC DNA]</scope>
    <source>
        <strain evidence="2 3">Kim32-2</strain>
    </source>
</reference>
<evidence type="ECO:0000313" key="2">
    <source>
        <dbReference type="EMBL" id="BDR59776.1"/>
    </source>
</evidence>
<accession>A0ABN6SL87</accession>
<organism evidence="2 3">
    <name type="scientific">Lactobacillus xylocopicola</name>
    <dbReference type="NCBI Taxonomy" id="2976676"/>
    <lineage>
        <taxon>Bacteria</taxon>
        <taxon>Bacillati</taxon>
        <taxon>Bacillota</taxon>
        <taxon>Bacilli</taxon>
        <taxon>Lactobacillales</taxon>
        <taxon>Lactobacillaceae</taxon>
        <taxon>Lactobacillus</taxon>
    </lineage>
</organism>
<keyword evidence="1" id="KW-0812">Transmembrane</keyword>
<dbReference type="Pfam" id="PF13061">
    <property type="entry name" value="DUF3923"/>
    <property type="match status" value="1"/>
</dbReference>
<keyword evidence="1" id="KW-1133">Transmembrane helix</keyword>
<evidence type="ECO:0000256" key="1">
    <source>
        <dbReference type="SAM" id="Phobius"/>
    </source>
</evidence>
<name>A0ABN6SL87_9LACO</name>
<feature type="transmembrane region" description="Helical" evidence="1">
    <location>
        <begin position="7"/>
        <end position="26"/>
    </location>
</feature>
<dbReference type="EMBL" id="AP026803">
    <property type="protein sequence ID" value="BDR59776.1"/>
    <property type="molecule type" value="Genomic_DNA"/>
</dbReference>